<dbReference type="SUPFAM" id="SSF50475">
    <property type="entry name" value="FMN-binding split barrel"/>
    <property type="match status" value="1"/>
</dbReference>
<comment type="similarity">
    <text evidence="1">Belongs to the non-flavoprotein flavin reductase family.</text>
</comment>
<name>A0A6J6D0X4_9ZZZZ</name>
<dbReference type="EMBL" id="CAEZTC010000055">
    <property type="protein sequence ID" value="CAB4557490.1"/>
    <property type="molecule type" value="Genomic_DNA"/>
</dbReference>
<dbReference type="EMBL" id="CAEZWE010000014">
    <property type="protein sequence ID" value="CAB4647252.1"/>
    <property type="molecule type" value="Genomic_DNA"/>
</dbReference>
<evidence type="ECO:0000313" key="5">
    <source>
        <dbReference type="EMBL" id="CAB4647252.1"/>
    </source>
</evidence>
<dbReference type="Gene3D" id="2.30.110.10">
    <property type="entry name" value="Electron Transport, Fmn-binding Protein, Chain A"/>
    <property type="match status" value="1"/>
</dbReference>
<protein>
    <submittedName>
        <fullName evidence="4">Unannotated protein</fullName>
    </submittedName>
</protein>
<dbReference type="GO" id="GO:0042602">
    <property type="term" value="F:riboflavin reductase (NADPH) activity"/>
    <property type="evidence" value="ECO:0007669"/>
    <property type="project" value="TreeGrafter"/>
</dbReference>
<feature type="domain" description="Flavin reductase like" evidence="3">
    <location>
        <begin position="21"/>
        <end position="166"/>
    </location>
</feature>
<dbReference type="InterPro" id="IPR050268">
    <property type="entry name" value="NADH-dep_flavin_reductase"/>
</dbReference>
<evidence type="ECO:0000259" key="3">
    <source>
        <dbReference type="SMART" id="SM00903"/>
    </source>
</evidence>
<dbReference type="AlphaFoldDB" id="A0A6J6D0X4"/>
<proteinExistence type="inferred from homology"/>
<evidence type="ECO:0000256" key="1">
    <source>
        <dbReference type="ARBA" id="ARBA00008898"/>
    </source>
</evidence>
<accession>A0A6J6D0X4</accession>
<evidence type="ECO:0000256" key="2">
    <source>
        <dbReference type="ARBA" id="ARBA00023002"/>
    </source>
</evidence>
<dbReference type="SMART" id="SM00903">
    <property type="entry name" value="Flavin_Reduct"/>
    <property type="match status" value="1"/>
</dbReference>
<dbReference type="PANTHER" id="PTHR30466:SF11">
    <property type="entry name" value="FLAVIN-DEPENDENT MONOOXYGENASE, REDUCTASE SUBUNIT HSAB"/>
    <property type="match status" value="1"/>
</dbReference>
<dbReference type="GO" id="GO:0010181">
    <property type="term" value="F:FMN binding"/>
    <property type="evidence" value="ECO:0007669"/>
    <property type="project" value="InterPro"/>
</dbReference>
<dbReference type="InterPro" id="IPR002563">
    <property type="entry name" value="Flavin_Rdtase-like_dom"/>
</dbReference>
<sequence length="171" mass="18139">MLVYCGDVTTDFDSAYFRAVLGHVPTSVVVITGCDKDAQPVGITIGSFASVSLDPPLVGFFPGLHSRSWAAIKESGKFCVNVLGADQEQLCWTFAKEGDDKFAGLKWSPSPTGQPLLDGVIASIDCVIESETVTGDHFFVLGRVVSLEHAVGADDAMVFFRGKVTGAHLPS</sequence>
<dbReference type="Pfam" id="PF01613">
    <property type="entry name" value="Flavin_Reduct"/>
    <property type="match status" value="1"/>
</dbReference>
<gene>
    <name evidence="4" type="ORF">UFOPK1572_00587</name>
    <name evidence="5" type="ORF">UFOPK2169_00517</name>
</gene>
<dbReference type="PANTHER" id="PTHR30466">
    <property type="entry name" value="FLAVIN REDUCTASE"/>
    <property type="match status" value="1"/>
</dbReference>
<dbReference type="InterPro" id="IPR012349">
    <property type="entry name" value="Split_barrel_FMN-bd"/>
</dbReference>
<organism evidence="4">
    <name type="scientific">freshwater metagenome</name>
    <dbReference type="NCBI Taxonomy" id="449393"/>
    <lineage>
        <taxon>unclassified sequences</taxon>
        <taxon>metagenomes</taxon>
        <taxon>ecological metagenomes</taxon>
    </lineage>
</organism>
<evidence type="ECO:0000313" key="4">
    <source>
        <dbReference type="EMBL" id="CAB4557490.1"/>
    </source>
</evidence>
<reference evidence="4" key="1">
    <citation type="submission" date="2020-05" db="EMBL/GenBank/DDBJ databases">
        <authorList>
            <person name="Chiriac C."/>
            <person name="Salcher M."/>
            <person name="Ghai R."/>
            <person name="Kavagutti S V."/>
        </authorList>
    </citation>
    <scope>NUCLEOTIDE SEQUENCE</scope>
</reference>
<keyword evidence="2" id="KW-0560">Oxidoreductase</keyword>